<reference evidence="4" key="2">
    <citation type="journal article" date="2021" name="PeerJ">
        <title>Extensive microbial diversity within the chicken gut microbiome revealed by metagenomics and culture.</title>
        <authorList>
            <person name="Gilroy R."/>
            <person name="Ravi A."/>
            <person name="Getino M."/>
            <person name="Pursley I."/>
            <person name="Horton D.L."/>
            <person name="Alikhan N.F."/>
            <person name="Baker D."/>
            <person name="Gharbi K."/>
            <person name="Hall N."/>
            <person name="Watson M."/>
            <person name="Adriaenssens E.M."/>
            <person name="Foster-Nyarko E."/>
            <person name="Jarju S."/>
            <person name="Secka A."/>
            <person name="Antonio M."/>
            <person name="Oren A."/>
            <person name="Chaudhuri R.R."/>
            <person name="La Ragione R."/>
            <person name="Hildebrand F."/>
            <person name="Pallen M.J."/>
        </authorList>
    </citation>
    <scope>NUCLEOTIDE SEQUENCE</scope>
    <source>
        <strain evidence="4">21143</strain>
    </source>
</reference>
<organism evidence="4 5">
    <name type="scientific">Candidatus Caccoplasma intestinavium</name>
    <dbReference type="NCBI Taxonomy" id="2840716"/>
    <lineage>
        <taxon>Bacteria</taxon>
        <taxon>Pseudomonadati</taxon>
        <taxon>Bacteroidota</taxon>
        <taxon>Bacteroidia</taxon>
        <taxon>Bacteroidales</taxon>
        <taxon>Bacteroidaceae</taxon>
        <taxon>Bacteroidaceae incertae sedis</taxon>
        <taxon>Candidatus Caccoplasma</taxon>
    </lineage>
</organism>
<evidence type="ECO:0000313" key="4">
    <source>
        <dbReference type="EMBL" id="HIT39659.1"/>
    </source>
</evidence>
<keyword evidence="2" id="KW-0732">Signal</keyword>
<evidence type="ECO:0000256" key="1">
    <source>
        <dbReference type="SAM" id="Phobius"/>
    </source>
</evidence>
<dbReference type="Proteomes" id="UP000886722">
    <property type="component" value="Unassembled WGS sequence"/>
</dbReference>
<gene>
    <name evidence="4" type="ORF">IAD06_06445</name>
</gene>
<accession>A0A9D1GG57</accession>
<evidence type="ECO:0000313" key="5">
    <source>
        <dbReference type="Proteomes" id="UP000886722"/>
    </source>
</evidence>
<name>A0A9D1GG57_9BACT</name>
<keyword evidence="1" id="KW-1133">Transmembrane helix</keyword>
<protein>
    <recommendedName>
        <fullName evidence="3">DUF6249 domain-containing protein</fullName>
    </recommendedName>
</protein>
<feature type="signal peptide" evidence="2">
    <location>
        <begin position="1"/>
        <end position="21"/>
    </location>
</feature>
<dbReference type="AlphaFoldDB" id="A0A9D1GG57"/>
<sequence length="150" mass="17120">MKSKILLTVFLLLSVPFVALADDSLTENLIPFTAIVTPFVALLLALFFFWLYSYRKEQIRARVIEKALENGRDLPDDFWAAKKKTKPFKEEITYLGIGLGFLFMGYMSGEFVFTGVAIIFLIMGLGGLLVYWLRKSSKETNKDDSDNEEQ</sequence>
<dbReference type="Pfam" id="PF19762">
    <property type="entry name" value="DUF6249"/>
    <property type="match status" value="1"/>
</dbReference>
<feature type="domain" description="DUF6249" evidence="3">
    <location>
        <begin position="34"/>
        <end position="134"/>
    </location>
</feature>
<evidence type="ECO:0000256" key="2">
    <source>
        <dbReference type="SAM" id="SignalP"/>
    </source>
</evidence>
<dbReference type="InterPro" id="IPR046216">
    <property type="entry name" value="DUF6249"/>
</dbReference>
<keyword evidence="1" id="KW-0472">Membrane</keyword>
<feature type="transmembrane region" description="Helical" evidence="1">
    <location>
        <begin position="115"/>
        <end position="133"/>
    </location>
</feature>
<comment type="caution">
    <text evidence="4">The sequence shown here is derived from an EMBL/GenBank/DDBJ whole genome shotgun (WGS) entry which is preliminary data.</text>
</comment>
<reference evidence="4" key="1">
    <citation type="submission" date="2020-10" db="EMBL/GenBank/DDBJ databases">
        <authorList>
            <person name="Gilroy R."/>
        </authorList>
    </citation>
    <scope>NUCLEOTIDE SEQUENCE</scope>
    <source>
        <strain evidence="4">21143</strain>
    </source>
</reference>
<dbReference type="EMBL" id="DVKT01000048">
    <property type="protein sequence ID" value="HIT39659.1"/>
    <property type="molecule type" value="Genomic_DNA"/>
</dbReference>
<feature type="transmembrane region" description="Helical" evidence="1">
    <location>
        <begin position="92"/>
        <end position="109"/>
    </location>
</feature>
<evidence type="ECO:0000259" key="3">
    <source>
        <dbReference type="Pfam" id="PF19762"/>
    </source>
</evidence>
<feature type="transmembrane region" description="Helical" evidence="1">
    <location>
        <begin position="31"/>
        <end position="52"/>
    </location>
</feature>
<keyword evidence="1" id="KW-0812">Transmembrane</keyword>
<proteinExistence type="predicted"/>
<feature type="chain" id="PRO_5039445254" description="DUF6249 domain-containing protein" evidence="2">
    <location>
        <begin position="22"/>
        <end position="150"/>
    </location>
</feature>